<dbReference type="OrthoDB" id="8101285at2"/>
<accession>A0A248U8W5</accession>
<keyword evidence="1" id="KW-0614">Plasmid</keyword>
<dbReference type="KEGG" id="och:CES85_5859"/>
<dbReference type="AlphaFoldDB" id="A0A248U8W5"/>
<dbReference type="Proteomes" id="UP000215256">
    <property type="component" value="Plasmid unnamed2"/>
</dbReference>
<gene>
    <name evidence="1" type="ORF">CES85_5859</name>
</gene>
<organism evidence="1 2">
    <name type="scientific">Ochrobactrum quorumnocens</name>
    <dbReference type="NCBI Taxonomy" id="271865"/>
    <lineage>
        <taxon>Bacteria</taxon>
        <taxon>Pseudomonadati</taxon>
        <taxon>Pseudomonadota</taxon>
        <taxon>Alphaproteobacteria</taxon>
        <taxon>Hyphomicrobiales</taxon>
        <taxon>Brucellaceae</taxon>
        <taxon>Brucella/Ochrobactrum group</taxon>
        <taxon>Ochrobactrum</taxon>
    </lineage>
</organism>
<name>A0A248U8W5_9HYPH</name>
<evidence type="ECO:0000313" key="1">
    <source>
        <dbReference type="EMBL" id="ASV83032.1"/>
    </source>
</evidence>
<reference evidence="1 2" key="1">
    <citation type="submission" date="2017-07" db="EMBL/GenBank/DDBJ databases">
        <title>Phylogenetic study on the rhizospheric bacterium Ochrobactrum sp. A44.</title>
        <authorList>
            <person name="Krzyzanowska D.M."/>
            <person name="Ossowicki A."/>
            <person name="Rajewska M."/>
            <person name="Maciag T."/>
            <person name="Kaczynski Z."/>
            <person name="Czerwicka M."/>
            <person name="Jafra S."/>
        </authorList>
    </citation>
    <scope>NUCLEOTIDE SEQUENCE [LARGE SCALE GENOMIC DNA]</scope>
    <source>
        <strain evidence="1 2">A44</strain>
        <plasmid evidence="1 2">unnamed2</plasmid>
    </source>
</reference>
<dbReference type="RefSeq" id="WP_095444068.1">
    <property type="nucleotide sequence ID" value="NZ_CP022602.1"/>
</dbReference>
<sequence length="203" mass="21772">MIELPESIGFQPSYPQLTIPTSQTKYGGRTISTVEYADSNRTVDMETVPLTAGQAVQLQSFIAAARGGAETIIYRPTHICIPQAYWGDADNPHIGGTATRGAVTGGYTVQLTNVVPGLILKPGDMFSLQSGDYRQMLQVVIGGVAASTTLTVKVDQPVSSYAGAGATVRYKRPEMNTRLVKDSFQMASGHFPTASFQLIEVPR</sequence>
<dbReference type="EMBL" id="CP022602">
    <property type="protein sequence ID" value="ASV83032.1"/>
    <property type="molecule type" value="Genomic_DNA"/>
</dbReference>
<geneLocation type="plasmid" evidence="1 2">
    <name>unnamed2</name>
</geneLocation>
<evidence type="ECO:0000313" key="2">
    <source>
        <dbReference type="Proteomes" id="UP000215256"/>
    </source>
</evidence>
<protein>
    <submittedName>
        <fullName evidence="1">Uncharacterized protein</fullName>
    </submittedName>
</protein>
<proteinExistence type="predicted"/>